<proteinExistence type="predicted"/>
<dbReference type="AlphaFoldDB" id="A0A918ZU46"/>
<dbReference type="Pfam" id="PF00248">
    <property type="entry name" value="Aldo_ket_red"/>
    <property type="match status" value="1"/>
</dbReference>
<name>A0A918ZU46_9ACTN</name>
<keyword evidence="4" id="KW-1185">Reference proteome</keyword>
<reference evidence="3" key="2">
    <citation type="submission" date="2020-09" db="EMBL/GenBank/DDBJ databases">
        <authorList>
            <person name="Sun Q."/>
            <person name="Ohkuma M."/>
        </authorList>
    </citation>
    <scope>NUCLEOTIDE SEQUENCE</scope>
    <source>
        <strain evidence="3">JCM 3302</strain>
    </source>
</reference>
<keyword evidence="1" id="KW-0560">Oxidoreductase</keyword>
<dbReference type="PANTHER" id="PTHR43625:SF40">
    <property type="entry name" value="ALDO-KETO REDUCTASE YAKC [NADP(+)]"/>
    <property type="match status" value="1"/>
</dbReference>
<evidence type="ECO:0000313" key="4">
    <source>
        <dbReference type="Proteomes" id="UP000641386"/>
    </source>
</evidence>
<gene>
    <name evidence="3" type="ORF">GCM10014715_21830</name>
</gene>
<dbReference type="InterPro" id="IPR036812">
    <property type="entry name" value="NAD(P)_OxRdtase_dom_sf"/>
</dbReference>
<dbReference type="GO" id="GO:0005737">
    <property type="term" value="C:cytoplasm"/>
    <property type="evidence" value="ECO:0007669"/>
    <property type="project" value="TreeGrafter"/>
</dbReference>
<evidence type="ECO:0000256" key="1">
    <source>
        <dbReference type="ARBA" id="ARBA00023002"/>
    </source>
</evidence>
<reference evidence="3" key="1">
    <citation type="journal article" date="2014" name="Int. J. Syst. Evol. Microbiol.">
        <title>Complete genome sequence of Corynebacterium casei LMG S-19264T (=DSM 44701T), isolated from a smear-ripened cheese.</title>
        <authorList>
            <consortium name="US DOE Joint Genome Institute (JGI-PGF)"/>
            <person name="Walter F."/>
            <person name="Albersmeier A."/>
            <person name="Kalinowski J."/>
            <person name="Ruckert C."/>
        </authorList>
    </citation>
    <scope>NUCLEOTIDE SEQUENCE</scope>
    <source>
        <strain evidence="3">JCM 3302</strain>
    </source>
</reference>
<dbReference type="EMBL" id="BNBC01000007">
    <property type="protein sequence ID" value="GHE67722.1"/>
    <property type="molecule type" value="Genomic_DNA"/>
</dbReference>
<dbReference type="InterPro" id="IPR050791">
    <property type="entry name" value="Aldo-Keto_reductase"/>
</dbReference>
<accession>A0A918ZU46</accession>
<sequence length="334" mass="35794">MNNRSLGTTGPQVSALGLGCMGMSALYGEADRTESVATVHAALEAGVTLLDTGDFYAMGHNEMLIGEALRTAPAARREQALVSVKFGALRDPDGNWSGYDGRPAAVKNFAAYSLQRLGVDHIDVYRIARVDPDVPIEETVGAIAELVEKGYVRHIGLSEAGAETIRRAAATAPISDLQIEYSLISRGIEDRILPTTRELGIGITAYGVLSRGLISGHFSRERQLAATDFRAHSPRFQGENLQHNLNLVEALRKIAEGKGVTVAQIAIAWVLSRGEDIVPLVGARTRERLSEALGALDVTLDEADLSAIEEAVPADAAAGERYPESQMAHLDSER</sequence>
<comment type="caution">
    <text evidence="3">The sequence shown here is derived from an EMBL/GenBank/DDBJ whole genome shotgun (WGS) entry which is preliminary data.</text>
</comment>
<dbReference type="GO" id="GO:0016491">
    <property type="term" value="F:oxidoreductase activity"/>
    <property type="evidence" value="ECO:0007669"/>
    <property type="project" value="UniProtKB-KW"/>
</dbReference>
<evidence type="ECO:0000259" key="2">
    <source>
        <dbReference type="Pfam" id="PF00248"/>
    </source>
</evidence>
<dbReference type="SUPFAM" id="SSF51430">
    <property type="entry name" value="NAD(P)-linked oxidoreductase"/>
    <property type="match status" value="1"/>
</dbReference>
<dbReference type="PROSITE" id="PS51257">
    <property type="entry name" value="PROKAR_LIPOPROTEIN"/>
    <property type="match status" value="1"/>
</dbReference>
<dbReference type="InterPro" id="IPR023210">
    <property type="entry name" value="NADP_OxRdtase_dom"/>
</dbReference>
<dbReference type="Proteomes" id="UP000641386">
    <property type="component" value="Unassembled WGS sequence"/>
</dbReference>
<feature type="domain" description="NADP-dependent oxidoreductase" evidence="2">
    <location>
        <begin position="16"/>
        <end position="311"/>
    </location>
</feature>
<dbReference type="Gene3D" id="3.20.20.100">
    <property type="entry name" value="NADP-dependent oxidoreductase domain"/>
    <property type="match status" value="1"/>
</dbReference>
<evidence type="ECO:0000313" key="3">
    <source>
        <dbReference type="EMBL" id="GHE67722.1"/>
    </source>
</evidence>
<dbReference type="PANTHER" id="PTHR43625">
    <property type="entry name" value="AFLATOXIN B1 ALDEHYDE REDUCTASE"/>
    <property type="match status" value="1"/>
</dbReference>
<organism evidence="3 4">
    <name type="scientific">Streptomyces spiralis</name>
    <dbReference type="NCBI Taxonomy" id="66376"/>
    <lineage>
        <taxon>Bacteria</taxon>
        <taxon>Bacillati</taxon>
        <taxon>Actinomycetota</taxon>
        <taxon>Actinomycetes</taxon>
        <taxon>Kitasatosporales</taxon>
        <taxon>Streptomycetaceae</taxon>
        <taxon>Streptomyces</taxon>
    </lineage>
</organism>
<protein>
    <submittedName>
        <fullName evidence="3">Aldo/keto reductase</fullName>
    </submittedName>
</protein>